<dbReference type="GO" id="GO:0003676">
    <property type="term" value="F:nucleic acid binding"/>
    <property type="evidence" value="ECO:0007669"/>
    <property type="project" value="InterPro"/>
</dbReference>
<keyword evidence="3" id="KW-1185">Reference proteome</keyword>
<dbReference type="SUPFAM" id="SSF53098">
    <property type="entry name" value="Ribonuclease H-like"/>
    <property type="match status" value="1"/>
</dbReference>
<dbReference type="Gene3D" id="3.30.420.10">
    <property type="entry name" value="Ribonuclease H-like superfamily/Ribonuclease H"/>
    <property type="match status" value="1"/>
</dbReference>
<evidence type="ECO:0000313" key="3">
    <source>
        <dbReference type="Proteomes" id="UP000436088"/>
    </source>
</evidence>
<dbReference type="CDD" id="cd06222">
    <property type="entry name" value="RNase_H_like"/>
    <property type="match status" value="1"/>
</dbReference>
<sequence>MVKANFDASFSQENNYTWSGVIIRNAGGLILRACRRKIERITSAFVTEVVVTIHAIQLSLDLRIIHVVIEGDSRSVVRRSTSMNPDWSEIDI</sequence>
<dbReference type="Pfam" id="PF13456">
    <property type="entry name" value="RVT_3"/>
    <property type="match status" value="1"/>
</dbReference>
<dbReference type="Proteomes" id="UP000436088">
    <property type="component" value="Unassembled WGS sequence"/>
</dbReference>
<dbReference type="PANTHER" id="PTHR47074:SF61">
    <property type="entry name" value="RNASE H TYPE-1 DOMAIN-CONTAINING PROTEIN"/>
    <property type="match status" value="1"/>
</dbReference>
<dbReference type="InterPro" id="IPR036397">
    <property type="entry name" value="RNaseH_sf"/>
</dbReference>
<dbReference type="EMBL" id="VEPZ02001409">
    <property type="protein sequence ID" value="KAE8674821.1"/>
    <property type="molecule type" value="Genomic_DNA"/>
</dbReference>
<dbReference type="InterPro" id="IPR012337">
    <property type="entry name" value="RNaseH-like_sf"/>
</dbReference>
<comment type="caution">
    <text evidence="2">The sequence shown here is derived from an EMBL/GenBank/DDBJ whole genome shotgun (WGS) entry which is preliminary data.</text>
</comment>
<evidence type="ECO:0000313" key="2">
    <source>
        <dbReference type="EMBL" id="KAE8674821.1"/>
    </source>
</evidence>
<protein>
    <recommendedName>
        <fullName evidence="1">RNase H type-1 domain-containing protein</fullName>
    </recommendedName>
</protein>
<dbReference type="InterPro" id="IPR002156">
    <property type="entry name" value="RNaseH_domain"/>
</dbReference>
<evidence type="ECO:0000259" key="1">
    <source>
        <dbReference type="Pfam" id="PF13456"/>
    </source>
</evidence>
<dbReference type="PANTHER" id="PTHR47074">
    <property type="entry name" value="BNAC02G40300D PROTEIN"/>
    <property type="match status" value="1"/>
</dbReference>
<dbReference type="InterPro" id="IPR044730">
    <property type="entry name" value="RNase_H-like_dom_plant"/>
</dbReference>
<gene>
    <name evidence="2" type="ORF">F3Y22_tig00111715pilonHSYRG00122</name>
</gene>
<dbReference type="InterPro" id="IPR052929">
    <property type="entry name" value="RNase_H-like_EbsB-rel"/>
</dbReference>
<feature type="domain" description="RNase H type-1" evidence="1">
    <location>
        <begin position="5"/>
        <end position="85"/>
    </location>
</feature>
<dbReference type="AlphaFoldDB" id="A0A6A2XFY2"/>
<name>A0A6A2XFY2_HIBSY</name>
<proteinExistence type="predicted"/>
<reference evidence="2" key="1">
    <citation type="submission" date="2019-09" db="EMBL/GenBank/DDBJ databases">
        <title>Draft genome information of white flower Hibiscus syriacus.</title>
        <authorList>
            <person name="Kim Y.-M."/>
        </authorList>
    </citation>
    <scope>NUCLEOTIDE SEQUENCE [LARGE SCALE GENOMIC DNA]</scope>
    <source>
        <strain evidence="2">YM2019G1</strain>
    </source>
</reference>
<accession>A0A6A2XFY2</accession>
<dbReference type="GO" id="GO:0004523">
    <property type="term" value="F:RNA-DNA hybrid ribonuclease activity"/>
    <property type="evidence" value="ECO:0007669"/>
    <property type="project" value="InterPro"/>
</dbReference>
<organism evidence="2 3">
    <name type="scientific">Hibiscus syriacus</name>
    <name type="common">Rose of Sharon</name>
    <dbReference type="NCBI Taxonomy" id="106335"/>
    <lineage>
        <taxon>Eukaryota</taxon>
        <taxon>Viridiplantae</taxon>
        <taxon>Streptophyta</taxon>
        <taxon>Embryophyta</taxon>
        <taxon>Tracheophyta</taxon>
        <taxon>Spermatophyta</taxon>
        <taxon>Magnoliopsida</taxon>
        <taxon>eudicotyledons</taxon>
        <taxon>Gunneridae</taxon>
        <taxon>Pentapetalae</taxon>
        <taxon>rosids</taxon>
        <taxon>malvids</taxon>
        <taxon>Malvales</taxon>
        <taxon>Malvaceae</taxon>
        <taxon>Malvoideae</taxon>
        <taxon>Hibiscus</taxon>
    </lineage>
</organism>